<evidence type="ECO:0000313" key="1">
    <source>
        <dbReference type="EMBL" id="MEM5948967.1"/>
    </source>
</evidence>
<gene>
    <name evidence="1" type="ORF">WKV44_10510</name>
</gene>
<accession>A0ABU9UE67</accession>
<dbReference type="PROSITE" id="PS51257">
    <property type="entry name" value="PROKAR_LIPOPROTEIN"/>
    <property type="match status" value="1"/>
</dbReference>
<organism evidence="1 2">
    <name type="scientific">Rarispira pelagica</name>
    <dbReference type="NCBI Taxonomy" id="3141764"/>
    <lineage>
        <taxon>Bacteria</taxon>
        <taxon>Pseudomonadati</taxon>
        <taxon>Spirochaetota</taxon>
        <taxon>Spirochaetia</taxon>
        <taxon>Winmispirales</taxon>
        <taxon>Winmispiraceae</taxon>
        <taxon>Rarispira</taxon>
    </lineage>
</organism>
<proteinExistence type="predicted"/>
<dbReference type="RefSeq" id="WP_420070419.1">
    <property type="nucleotide sequence ID" value="NZ_JBCHKQ010000013.1"/>
</dbReference>
<reference evidence="1 2" key="1">
    <citation type="submission" date="2024-03" db="EMBL/GenBank/DDBJ databases">
        <title>Ignisphaera cupida sp. nov., a hyperthermophilic hydrolytic archaeon from a hot spring of Kamchatka, and proposal of Ignisphaeraceae fam. nov.</title>
        <authorList>
            <person name="Podosokorskaya O.A."/>
            <person name="Elcheninov A.G."/>
            <person name="Maltseva A.I."/>
            <person name="Zayulina K.S."/>
            <person name="Novikov A."/>
            <person name="Merkel A.Y."/>
        </authorList>
    </citation>
    <scope>NUCLEOTIDE SEQUENCE [LARGE SCALE GENOMIC DNA]</scope>
    <source>
        <strain evidence="1 2">38H-sp</strain>
    </source>
</reference>
<protein>
    <recommendedName>
        <fullName evidence="3">Lipoprotein</fullName>
    </recommendedName>
</protein>
<evidence type="ECO:0008006" key="3">
    <source>
        <dbReference type="Google" id="ProtNLM"/>
    </source>
</evidence>
<dbReference type="EMBL" id="JBCHKQ010000013">
    <property type="protein sequence ID" value="MEM5948967.1"/>
    <property type="molecule type" value="Genomic_DNA"/>
</dbReference>
<evidence type="ECO:0000313" key="2">
    <source>
        <dbReference type="Proteomes" id="UP001466331"/>
    </source>
</evidence>
<keyword evidence="2" id="KW-1185">Reference proteome</keyword>
<sequence>MRKLGLLIIMFLLLVSCGHNDNIIILSGHIVKAISENNILISGTEYFNNKHTSTAFLTKISKNGDIFWTKSFYKSYVMNYFLEKRYISIFLQCFDHLKYIKMDYNGNIIYEKKFYVIVPTSDCIIKEENCYTVAGIKFILKIDFNGRLISKLNNPIKKLWRFIAKVDNKYILFAYDDRFATDDYDFVNIYKNLKLYSINKDLDILISDNDEQSSKIRLLNYAYGNRLIIGDNNEIIYFDNSLNANHVRKTDNNFQKLLLDKDLEIFIKSNDVLGFGNFVRAYRAESLIWEIFLQGEKVVILDGAILDDNIVFVGYKAIKKIDTVHLYGHSSNLYVACYNKSGKLLWKKEVTPQKLIKY</sequence>
<dbReference type="Proteomes" id="UP001466331">
    <property type="component" value="Unassembled WGS sequence"/>
</dbReference>
<comment type="caution">
    <text evidence="1">The sequence shown here is derived from an EMBL/GenBank/DDBJ whole genome shotgun (WGS) entry which is preliminary data.</text>
</comment>
<name>A0ABU9UE67_9SPIR</name>